<keyword evidence="3" id="KW-0472">Membrane</keyword>
<dbReference type="SUPFAM" id="SSF53335">
    <property type="entry name" value="S-adenosyl-L-methionine-dependent methyltransferases"/>
    <property type="match status" value="1"/>
</dbReference>
<accession>A0A6J5MEX1</accession>
<keyword evidence="3" id="KW-1133">Transmembrane helix</keyword>
<gene>
    <name evidence="6" type="ORF">UFOVP1200_30</name>
    <name evidence="5" type="ORF">UFOVP469_57</name>
</gene>
<feature type="coiled-coil region" evidence="1">
    <location>
        <begin position="2251"/>
        <end position="2307"/>
    </location>
</feature>
<dbReference type="EMBL" id="LR796428">
    <property type="protein sequence ID" value="CAB4144822.1"/>
    <property type="molecule type" value="Genomic_DNA"/>
</dbReference>
<feature type="region of interest" description="Disordered" evidence="2">
    <location>
        <begin position="159"/>
        <end position="274"/>
    </location>
</feature>
<evidence type="ECO:0000256" key="2">
    <source>
        <dbReference type="SAM" id="MobiDB-lite"/>
    </source>
</evidence>
<feature type="region of interest" description="Disordered" evidence="2">
    <location>
        <begin position="1110"/>
        <end position="1249"/>
    </location>
</feature>
<reference evidence="5" key="1">
    <citation type="submission" date="2020-04" db="EMBL/GenBank/DDBJ databases">
        <authorList>
            <person name="Chiriac C."/>
            <person name="Salcher M."/>
            <person name="Ghai R."/>
            <person name="Kavagutti S V."/>
        </authorList>
    </citation>
    <scope>NUCLEOTIDE SEQUENCE</scope>
</reference>
<feature type="compositionally biased region" description="Low complexity" evidence="2">
    <location>
        <begin position="1142"/>
        <end position="1169"/>
    </location>
</feature>
<dbReference type="InterPro" id="IPR052933">
    <property type="entry name" value="DNA_Protect_Modify"/>
</dbReference>
<sequence length="4400" mass="472652">MSDWRPRVEGMVRGDIPTPPPVQDDWVTPAEPAPVAAADDWITPQEPPTISGGFGLPNAPSIPDAGVVAAPLGRIAAETARGAWQGFREGGVIPAGDYQRSIETFGPVAGYPLNVLASGIDLAARAGSGVFRGGQAAVQQAFSEIGQPALGRDVAAMPEAFAGSPGGMRRPGPPRPAAPEPPAVPPLMLEGPPRGPTPPAAPTSPPPSSGPRPPAPPQAPPSGPTTRPGATPPTTWDGVLQAEGVPPPAPPRPPAPPATSPQATTATVTAPLPLPPLDAIRTYVLETGDITPLGIMTQFGIPPQAVRQALAQLDKEGVLAQVRAGGALVAAPPVPPDPPPPAPWSLLDSVISESERRQKYPGVPDEIMVAKLNEAIANTPPQGFVPPVFHRLMAELVGVAPMGASDGSAPSAPAPAPPGVPPVSPVTSEEDAEDPPISQWQRDNIQVIKDLLDKAPLIRAQIKYLHEEGMVAKEIAEVIGWDVDTVRTARDIIGLKPHGPAGGMAFPSFDAPDPTPQAPDPLAGNKASLAEFLDDPRTNDEIRADLATQQTQEIKDAKSSLPPGFTIEQTEGEWRLNDPAGELVASVLGARPPSSETLQGWVEDAKLLSAQIDWSAYLAPGAGAGANPVVVQQPGNVASAAGLTGAVPPGAETAATVATPQPNAAVPLASPPFLPPAAAGNGADAGRFTTAKGSSYVVHADGTTTRDKAYRPEHGAAEQGPQPRSERTFYVTADDAKKLAEFQTQGTRKKISVRGNQAGVTYLDGPSAGKTERRTVVPINAEPAVGLTPVEMWKDGTVVHFGNEITESQMGATNDAIIAEANALETALAAGALPGAAEMWDQPQLIEPGELETAEDGASRPSDDPRPDGEDADPGQAAADAGKPPTVADDGSKDIGAQDGGTAGTVGVVEPGGTGQGAGGQGAGSGAGGNKPRPRPGRDTGGGTATAVADVPAPKPSVSAPVEGSAANGESVDERNRARRERETANFIKVYGLGRPEGYAEIVRRKAEAGLPPAEIADGKSTPFTEQEVRDLIEHYGWKELTAKQREKVRKERAAAGARRKWTQIGWNRDDNPLFEDESGVRSYTESGIRLTEVVGINPGGGIIIKTDETRSRDYLVARPMPSASEEGSDDAGTTVLGESSEALGGVAAEDGAGDAPEGDAEPGSAEGEPGSGATGGGPDGSGDAKVRGGGDGSAGPDLSDAGEVAPKPPRAKKAAKPKPEKAAAPDMEADPVVVEDAPDPVPLEPSPGNIPAINFTIDDSLDLGVGSEGQKYQDNLEAIRTLKRIEADGRRATPEEQRILARYVGWGGLKNAFRVAGSAEGAGVAKGWEKRVAEVEALLTPQELKAARSSTDAAHYTSQTVVEAMWRAVDRLGFMGGSVLEPSAGVGNFIGLMPEQMRGQSRVVAVEYDSITARIAKNLYPGETVLHSGIQNVPLPTDQFALAIGNPPFGNRSLYFRYNAAVNGSTIHNQIFQASLDAVAPGGLMAMVVSHFLMDSLDARNRMALAAKGEFVAGIRLPDTAFKENARTEVVTDILFFRKRSEQDATTAEKAIKAIQSGKDPEKDKRPPFFAEVKQEIERWTQAAATPDPAGTDAVINVNGYFLRNPGMVVGKINATGTMYGTGASLNVTMDDPSQFEKVLNGVVSTLPSGFKSQSLADRSLEQYELMADAMRLAVDRVEVGAITRTTTGALKMVVAVDAGSLGKALLREVPLTADTPFQEDYSYRPDGKWERTDDVKGADGAKVKAVDAAGKPTRYNAKATTVYDNAKDIPKRHQWGKERIELVTDMLPLRDLLKKQLVLESQDAPTAQLDENRAKLNKAYDAFVKKHGKLHEAATVKIAMKMPDGALALSIEANVGTKDKPSYGKAPIMTRRVTSPPKAVERVANVEDAIAVVLGDGGQISLDRIAELLGTDAAGAEKALSEGDDPRAFYDPEAERWEAKDSYLSGLVRKKLNAAREAGLEANVKALEAVLPVDWTSAQVTPNIGSSWIPEDVYAEYIKTLGYGDTIVRYSALTNSFTVRAEGSPKAQWRAADDAWPADAVVERLLNSRSMKVTEPVEGGGTVLNAEATEASKAMAAEIFNDFQDWAYRDNDRRERLTAIFNEKFNTRVLRQRDGSHLTLPGKVPDQVIQMRRHQMNAIWRGITDPVVLYDHVVGAGKTFVAISRIMERRRMGLSRKAMVVVPNHLVEQWAADVALLYPGANVLAAGKADFDKKNRRRLFAKIGSGDYDMVIVGHSSFGFIDLDQATEERFLEEELQAAIEGVQAAREQAIEDGYASGFRKPLGVAEAERLVAKIEARLAKLREGKRDRLLTFEEMGIDDLTIDEAHEFKNLAYTSRLTGVSGMGNRTGSQKAMDLHLKLRSLRERQGSSVAFLTGTPISNSVAEMYLILKNLAPKELKELGLDNFDAWRSLFVSTASAWEPTEAGGMKEVQRLGREWTNMKALMDLYYSVTDAVTLQDLQDAFAEDNPGKKFPVPDIVSRRQGKGERDEKTVKPTPQQRAILADIVSGFEGLKDISDPKERSAEMLRLMDRGRKNSLDARAVDPRIKVAPGVGKIGAVVDNVFRIYEKWDADKGTQIVFLDRSVPKAKGDDEKVKKYDEWRAKLAQAEADQDEAEQSKIADKLAEFDGNEIEALRNALAGGWNGYQEIKDQLVAKGIPPDEIRFIQEANTDEQKKAMFDMVKSGKVRVLLGSTPRLGAGTNVQDRLVGLHHVDVTWKPSDIEQREGRIIRQGNSLLAKYGDDFAVEIIAYATEMTMDAKMWSLNSSKLKALNAIRKYDGSFMMEFEDEESESMAEMAARATGNPLMVERVVLTAEIQKLQIQQRGFNNVANSLRGELQTAERLLETGPTKIADSLAFADEVAEGAAAARESTAERKVTVEGKTYTTREAAGAAADAAIAKIKNGEKNARYSIEVDGEKVTSEERVQANIRRKLGTEDFLATVDGVEYIDSWAASKAIAEKYTSRGVGKTTLDGIIINGVPIELDVEFNSYAKEKIEIFSSALSASGRAMQRNFSRTSFAVNAKTGSALGISPGAIWGNLSSLIKDMDPPSKYKWRADSIKEDMAKAEASIPALKEQSEKPWPKADELAAKRERIAFVTEALKDASFSTALDDNALDVVAPVARPFSASWSTTLDDAGDWSAEGPGSSETWRSVSLRVGGDMPGYSASAGAQQAAIDAVQKIIGPQGAVEPLGARKTAAGTTLAAGLDVGGIAVGGLMRVAMGASGEAFQWSLHHEAIHVLRNLGLFTPGEWATLQAAAKRQGWIDRFDLRARYPGYSEEKLIEEAISEAFGAASMQGDNAPGGGVVLRAWSKTKRFLEAFRNGLAGRGLRSGEGVFEDTRAGRVGAREAPMMDRRGPETLDEARRMADENLDRLTVPDGEGGEVDLMAGMSPELKRILAAGAKDGVKTMVGVVQKLWGNAALPDGVTVDEGEQVRDINGITSFVKVPLLAFAGTEMEPVIRAGIKAEQDQSAWITRLVHRYDAVRKELKDAGGDFDKVTEALWAGDADQVDMKDPTAVSDLFYEWSLTDAEARAFREVHTILDTLARMVDNHRREMMPRVRQEKEDRIASLEYLLNHAKVSGAEARGLYRLRGTITRRIAKGKSLDMRADAAQVQAINTRLRELRAADPANADRIGELQDAIDAAEAKLNEHSVRDRLKGYVPHKFYGSWRLWELGETDPETGERARIEVTSDQGFYNTREDAIQAAVQYRAENPDAEMLIEPKQIKWPVGINGTTMSDGAFGQLARNLAINVGIRGNDLNKVLNDVARRRTRRRLYTPGMHRSGAAGYSRDMDRIMRTHIGQTVRYVTMDKLKYRAITAAEAAGLSPYRTVTQDRPNLQRAFEAWLRDVNGGKQGFEEAIDSVLRRLPMPASVLLTGASAFALGSIVAAPLVGVALAGFAGYQMYKALTGKALPWRPPEYYTDFPTRQFTSHMTTAMAHWKLGAIFNVKSAVVNLSQTAINTWPEIGSKYTAIGMDRARSATWAAMRGKPTADTRLLERAGVQTLYRITDAGPVMAEQESALAKASMWMFTSAENANRAVAFFGGYQRALDGGAPPGEAMAEGKRVMEKTQFHMGNANKPELLRQQWARMPFQFKNFLAQTIARMFGLTRTQVAKTLVALTVFAGVMGSPAFTALHATTKLVAGFSLIDWTERFVLDRAASGGWGANLATVFASGLPAVYTNLSQSIGMGPAFLPTSMRDLQGPWIGFLMDQAKAAQLSAPLVDRLAIASPAFNALKALEAAANGRSITSSGFWDPEVWGDGKAVWTDWRQKGAELYQPSTGQLIAKALNFTPAMETAIRTARRQAALLEKEAVDERAGYLADIIQARRNGDYGSIRAIKQKARAAGVMMTDEQIANAIERAQKPALVRATDETPQAFRRRVFLWGQGVMGTSPPP</sequence>
<feature type="compositionally biased region" description="Basic and acidic residues" evidence="2">
    <location>
        <begin position="857"/>
        <end position="869"/>
    </location>
</feature>
<feature type="transmembrane region" description="Helical" evidence="3">
    <location>
        <begin position="3877"/>
        <end position="3906"/>
    </location>
</feature>
<dbReference type="PROSITE" id="PS00092">
    <property type="entry name" value="N6_MTASE"/>
    <property type="match status" value="1"/>
</dbReference>
<feature type="compositionally biased region" description="Basic and acidic residues" evidence="2">
    <location>
        <begin position="972"/>
        <end position="983"/>
    </location>
</feature>
<name>A0A6J5MEX1_9CAUD</name>
<evidence type="ECO:0000256" key="1">
    <source>
        <dbReference type="SAM" id="Coils"/>
    </source>
</evidence>
<feature type="compositionally biased region" description="Basic and acidic residues" evidence="2">
    <location>
        <begin position="1"/>
        <end position="12"/>
    </location>
</feature>
<dbReference type="PANTHER" id="PTHR41313:SF1">
    <property type="entry name" value="DNA METHYLASE ADENINE-SPECIFIC DOMAIN-CONTAINING PROTEIN"/>
    <property type="match status" value="1"/>
</dbReference>
<feature type="compositionally biased region" description="Gly residues" evidence="2">
    <location>
        <begin position="898"/>
        <end position="929"/>
    </location>
</feature>
<feature type="region of interest" description="Disordered" evidence="2">
    <location>
        <begin position="2468"/>
        <end position="2498"/>
    </location>
</feature>
<feature type="compositionally biased region" description="Low complexity" evidence="2">
    <location>
        <begin position="945"/>
        <end position="962"/>
    </location>
</feature>
<dbReference type="GO" id="GO:0003676">
    <property type="term" value="F:nucleic acid binding"/>
    <property type="evidence" value="ECO:0007669"/>
    <property type="project" value="InterPro"/>
</dbReference>
<dbReference type="InterPro" id="IPR002052">
    <property type="entry name" value="DNA_methylase_N6_adenine_CS"/>
</dbReference>
<feature type="region of interest" description="Disordered" evidence="2">
    <location>
        <begin position="403"/>
        <end position="436"/>
    </location>
</feature>
<feature type="compositionally biased region" description="Low complexity" evidence="2">
    <location>
        <begin position="260"/>
        <end position="271"/>
    </location>
</feature>
<evidence type="ECO:0000313" key="5">
    <source>
        <dbReference type="EMBL" id="CAB4144822.1"/>
    </source>
</evidence>
<dbReference type="PANTHER" id="PTHR41313">
    <property type="entry name" value="ADENINE-SPECIFIC METHYLTRANSFERASE"/>
    <property type="match status" value="1"/>
</dbReference>
<dbReference type="SUPFAM" id="SSF52540">
    <property type="entry name" value="P-loop containing nucleoside triphosphate hydrolases"/>
    <property type="match status" value="2"/>
</dbReference>
<feature type="compositionally biased region" description="Pro residues" evidence="2">
    <location>
        <begin position="171"/>
        <end position="185"/>
    </location>
</feature>
<feature type="compositionally biased region" description="Basic and acidic residues" evidence="2">
    <location>
        <begin position="2486"/>
        <end position="2495"/>
    </location>
</feature>
<dbReference type="Gene3D" id="3.40.50.150">
    <property type="entry name" value="Vaccinia Virus protein VP39"/>
    <property type="match status" value="1"/>
</dbReference>
<dbReference type="GO" id="GO:0008168">
    <property type="term" value="F:methyltransferase activity"/>
    <property type="evidence" value="ECO:0007669"/>
    <property type="project" value="InterPro"/>
</dbReference>
<evidence type="ECO:0000259" key="4">
    <source>
        <dbReference type="SMART" id="SM00487"/>
    </source>
</evidence>
<feature type="compositionally biased region" description="Pro residues" evidence="2">
    <location>
        <begin position="245"/>
        <end position="259"/>
    </location>
</feature>
<feature type="compositionally biased region" description="Pro residues" evidence="2">
    <location>
        <begin position="412"/>
        <end position="424"/>
    </location>
</feature>
<dbReference type="SMART" id="SM00487">
    <property type="entry name" value="DEXDc"/>
    <property type="match status" value="1"/>
</dbReference>
<feature type="domain" description="Helicase ATP-binding" evidence="4">
    <location>
        <begin position="2129"/>
        <end position="2411"/>
    </location>
</feature>
<feature type="region of interest" description="Disordered" evidence="2">
    <location>
        <begin position="705"/>
        <end position="726"/>
    </location>
</feature>
<feature type="compositionally biased region" description="Pro residues" evidence="2">
    <location>
        <begin position="193"/>
        <end position="223"/>
    </location>
</feature>
<feature type="compositionally biased region" description="Low complexity" evidence="2">
    <location>
        <begin position="874"/>
        <end position="885"/>
    </location>
</feature>
<feature type="compositionally biased region" description="Low complexity" evidence="2">
    <location>
        <begin position="224"/>
        <end position="235"/>
    </location>
</feature>
<dbReference type="EMBL" id="LR797153">
    <property type="protein sequence ID" value="CAB4190021.1"/>
    <property type="molecule type" value="Genomic_DNA"/>
</dbReference>
<dbReference type="GO" id="GO:0032259">
    <property type="term" value="P:methylation"/>
    <property type="evidence" value="ECO:0007669"/>
    <property type="project" value="InterPro"/>
</dbReference>
<feature type="region of interest" description="Disordered" evidence="2">
    <location>
        <begin position="1"/>
        <end position="28"/>
    </location>
</feature>
<keyword evidence="1" id="KW-0175">Coiled coil</keyword>
<evidence type="ECO:0000313" key="6">
    <source>
        <dbReference type="EMBL" id="CAB4190021.1"/>
    </source>
</evidence>
<protein>
    <submittedName>
        <fullName evidence="5">SNF2-related, N-terminal domain containing protein</fullName>
    </submittedName>
</protein>
<feature type="region of interest" description="Disordered" evidence="2">
    <location>
        <begin position="851"/>
        <end position="983"/>
    </location>
</feature>
<feature type="compositionally biased region" description="Low complexity" evidence="2">
    <location>
        <begin position="1225"/>
        <end position="1236"/>
    </location>
</feature>
<dbReference type="InterPro" id="IPR029063">
    <property type="entry name" value="SAM-dependent_MTases_sf"/>
</dbReference>
<feature type="compositionally biased region" description="Basic and acidic residues" evidence="2">
    <location>
        <begin position="705"/>
        <end position="716"/>
    </location>
</feature>
<organism evidence="5">
    <name type="scientific">uncultured Caudovirales phage</name>
    <dbReference type="NCBI Taxonomy" id="2100421"/>
    <lineage>
        <taxon>Viruses</taxon>
        <taxon>Duplodnaviria</taxon>
        <taxon>Heunggongvirae</taxon>
        <taxon>Uroviricota</taxon>
        <taxon>Caudoviricetes</taxon>
        <taxon>Peduoviridae</taxon>
        <taxon>Maltschvirus</taxon>
        <taxon>Maltschvirus maltsch</taxon>
    </lineage>
</organism>
<dbReference type="Gene3D" id="3.40.50.300">
    <property type="entry name" value="P-loop containing nucleotide triphosphate hydrolases"/>
    <property type="match status" value="2"/>
</dbReference>
<proteinExistence type="predicted"/>
<feature type="compositionally biased region" description="Gly residues" evidence="2">
    <location>
        <begin position="1170"/>
        <end position="1181"/>
    </location>
</feature>
<dbReference type="InterPro" id="IPR027417">
    <property type="entry name" value="P-loop_NTPase"/>
</dbReference>
<dbReference type="InterPro" id="IPR014001">
    <property type="entry name" value="Helicase_ATP-bd"/>
</dbReference>
<evidence type="ECO:0000256" key="3">
    <source>
        <dbReference type="SAM" id="Phobius"/>
    </source>
</evidence>
<keyword evidence="3" id="KW-0812">Transmembrane</keyword>